<feature type="transmembrane region" description="Helical" evidence="1">
    <location>
        <begin position="118"/>
        <end position="135"/>
    </location>
</feature>
<comment type="caution">
    <text evidence="2">The sequence shown here is derived from an EMBL/GenBank/DDBJ whole genome shotgun (WGS) entry which is preliminary data.</text>
</comment>
<keyword evidence="1" id="KW-1133">Transmembrane helix</keyword>
<protein>
    <submittedName>
        <fullName evidence="2">Uncharacterized protein</fullName>
    </submittedName>
</protein>
<accession>X6MYV3</accession>
<proteinExistence type="predicted"/>
<organism evidence="2 3">
    <name type="scientific">Reticulomyxa filosa</name>
    <dbReference type="NCBI Taxonomy" id="46433"/>
    <lineage>
        <taxon>Eukaryota</taxon>
        <taxon>Sar</taxon>
        <taxon>Rhizaria</taxon>
        <taxon>Retaria</taxon>
        <taxon>Foraminifera</taxon>
        <taxon>Monothalamids</taxon>
        <taxon>Reticulomyxidae</taxon>
        <taxon>Reticulomyxa</taxon>
    </lineage>
</organism>
<keyword evidence="1" id="KW-0812">Transmembrane</keyword>
<reference evidence="2 3" key="1">
    <citation type="journal article" date="2013" name="Curr. Biol.">
        <title>The Genome of the Foraminiferan Reticulomyxa filosa.</title>
        <authorList>
            <person name="Glockner G."/>
            <person name="Hulsmann N."/>
            <person name="Schleicher M."/>
            <person name="Noegel A.A."/>
            <person name="Eichinger L."/>
            <person name="Gallinger C."/>
            <person name="Pawlowski J."/>
            <person name="Sierra R."/>
            <person name="Euteneuer U."/>
            <person name="Pillet L."/>
            <person name="Moustafa A."/>
            <person name="Platzer M."/>
            <person name="Groth M."/>
            <person name="Szafranski K."/>
            <person name="Schliwa M."/>
        </authorList>
    </citation>
    <scope>NUCLEOTIDE SEQUENCE [LARGE SCALE GENOMIC DNA]</scope>
</reference>
<feature type="transmembrane region" description="Helical" evidence="1">
    <location>
        <begin position="147"/>
        <end position="168"/>
    </location>
</feature>
<keyword evidence="1" id="KW-0472">Membrane</keyword>
<evidence type="ECO:0000256" key="1">
    <source>
        <dbReference type="SAM" id="Phobius"/>
    </source>
</evidence>
<dbReference type="EMBL" id="ASPP01014182">
    <property type="protein sequence ID" value="ETO18981.1"/>
    <property type="molecule type" value="Genomic_DNA"/>
</dbReference>
<dbReference type="Proteomes" id="UP000023152">
    <property type="component" value="Unassembled WGS sequence"/>
</dbReference>
<dbReference type="AlphaFoldDB" id="X6MYV3"/>
<name>X6MYV3_RETFI</name>
<evidence type="ECO:0000313" key="3">
    <source>
        <dbReference type="Proteomes" id="UP000023152"/>
    </source>
</evidence>
<keyword evidence="3" id="KW-1185">Reference proteome</keyword>
<gene>
    <name evidence="2" type="ORF">RFI_18258</name>
</gene>
<evidence type="ECO:0000313" key="2">
    <source>
        <dbReference type="EMBL" id="ETO18981.1"/>
    </source>
</evidence>
<feature type="transmembrane region" description="Helical" evidence="1">
    <location>
        <begin position="6"/>
        <end position="37"/>
    </location>
</feature>
<sequence length="232" mass="25801">MCLLALLLIICGVASLFVGIVGVMSGFVLIMTTVYVVSKTNELVSMLEKLQCLGQLKPLGEIEITKERMAEMTPQEMEVTIHSLLEHINFDQIEYTLESFKQIKNALQVSPALVQKHIYVYCAVSLISGFIVVIATGTVSKKTSGDMALLVIGIFTLIFGFILGIVAWGGKIGVNKFLSTPHMANLKQQIDEKEEEIDKLVKTIIKPLFQELKKAQLSQKQERTQIETRLLS</sequence>